<evidence type="ECO:0000256" key="10">
    <source>
        <dbReference type="ARBA" id="ARBA00038715"/>
    </source>
</evidence>
<dbReference type="EMBL" id="JAMQYH010000002">
    <property type="protein sequence ID" value="KAJ1699354.1"/>
    <property type="molecule type" value="Genomic_DNA"/>
</dbReference>
<evidence type="ECO:0000256" key="2">
    <source>
        <dbReference type="ARBA" id="ARBA00007809"/>
    </source>
</evidence>
<comment type="caution">
    <text evidence="12">The sequence shown here is derived from an EMBL/GenBank/DDBJ whole genome shotgun (WGS) entry which is preliminary data.</text>
</comment>
<sequence length="293" mass="32063">MVDASFIVGIVGNVISILVFASPIGTFWRIVKNKSTEEFKWLPYVTTLLSTSLWSFYGILKPDGLLVLTVNGAGAVLEAIYVIIFLIYAPKKTKLSMIKMVAAVNIGFLALVVFITLYVLHGSIRLLVIGVLCAALTIGMYASPMAAMTTVIKTKSVEYMPFSLSFFLFLNGGIWSTYSVLVKDYFIGVPNALGFALGTAQLIIYFMYRGQTVPGKAQETDEEQGSGHLIGKVEMAQTGNLPKASSLPKQPLSRQDSAVKIIKAFSMPPLELQSFWNQRDFTGEMGQKNAISK</sequence>
<keyword evidence="4" id="KW-1003">Cell membrane</keyword>
<evidence type="ECO:0000313" key="12">
    <source>
        <dbReference type="EMBL" id="KAJ1699354.1"/>
    </source>
</evidence>
<comment type="subunit">
    <text evidence="10">Forms homooligomers and/or heterooligomers.</text>
</comment>
<dbReference type="PANTHER" id="PTHR10791">
    <property type="entry name" value="RAG1-ACTIVATING PROTEIN 1"/>
    <property type="match status" value="1"/>
</dbReference>
<keyword evidence="8 11" id="KW-1133">Transmembrane helix</keyword>
<dbReference type="FunFam" id="1.20.1280.290:FF:000002">
    <property type="entry name" value="Bidirectional sugar transporter SWEET"/>
    <property type="match status" value="1"/>
</dbReference>
<evidence type="ECO:0000256" key="8">
    <source>
        <dbReference type="ARBA" id="ARBA00022989"/>
    </source>
</evidence>
<evidence type="ECO:0000256" key="9">
    <source>
        <dbReference type="ARBA" id="ARBA00023136"/>
    </source>
</evidence>
<feature type="transmembrane region" description="Helical" evidence="11">
    <location>
        <begin position="6"/>
        <end position="29"/>
    </location>
</feature>
<dbReference type="GO" id="GO:0005886">
    <property type="term" value="C:plasma membrane"/>
    <property type="evidence" value="ECO:0007669"/>
    <property type="project" value="UniProtKB-SubCell"/>
</dbReference>
<keyword evidence="7" id="KW-0677">Repeat</keyword>
<feature type="transmembrane region" description="Helical" evidence="11">
    <location>
        <begin position="66"/>
        <end position="88"/>
    </location>
</feature>
<evidence type="ECO:0000256" key="3">
    <source>
        <dbReference type="ARBA" id="ARBA00022448"/>
    </source>
</evidence>
<comment type="subcellular location">
    <subcellularLocation>
        <location evidence="1 11">Cell membrane</location>
        <topology evidence="1 11">Multi-pass membrane protein</topology>
    </subcellularLocation>
</comment>
<feature type="transmembrane region" description="Helical" evidence="11">
    <location>
        <begin position="41"/>
        <end position="60"/>
    </location>
</feature>
<dbReference type="InterPro" id="IPR004316">
    <property type="entry name" value="SWEET_rpt"/>
</dbReference>
<feature type="transmembrane region" description="Helical" evidence="11">
    <location>
        <begin position="187"/>
        <end position="208"/>
    </location>
</feature>
<dbReference type="PANTHER" id="PTHR10791:SF142">
    <property type="entry name" value="BIDIRECTIONAL SUGAR TRANSPORTER SWEET16"/>
    <property type="match status" value="1"/>
</dbReference>
<feature type="transmembrane region" description="Helical" evidence="11">
    <location>
        <begin position="126"/>
        <end position="147"/>
    </location>
</feature>
<accession>A0A9Q0CSH4</accession>
<evidence type="ECO:0000256" key="4">
    <source>
        <dbReference type="ARBA" id="ARBA00022475"/>
    </source>
</evidence>
<evidence type="ECO:0000256" key="6">
    <source>
        <dbReference type="ARBA" id="ARBA00022692"/>
    </source>
</evidence>
<feature type="transmembrane region" description="Helical" evidence="11">
    <location>
        <begin position="159"/>
        <end position="181"/>
    </location>
</feature>
<evidence type="ECO:0000256" key="11">
    <source>
        <dbReference type="RuleBase" id="RU910715"/>
    </source>
</evidence>
<dbReference type="Gene3D" id="1.20.1280.290">
    <property type="match status" value="2"/>
</dbReference>
<dbReference type="FunFam" id="1.20.1280.290:FF:000001">
    <property type="entry name" value="Bidirectional sugar transporter SWEET"/>
    <property type="match status" value="1"/>
</dbReference>
<evidence type="ECO:0000256" key="7">
    <source>
        <dbReference type="ARBA" id="ARBA00022737"/>
    </source>
</evidence>
<protein>
    <recommendedName>
        <fullName evidence="11">Bidirectional sugar transporter SWEET</fullName>
    </recommendedName>
</protein>
<organism evidence="12 13">
    <name type="scientific">Rhynchospora breviuscula</name>
    <dbReference type="NCBI Taxonomy" id="2022672"/>
    <lineage>
        <taxon>Eukaryota</taxon>
        <taxon>Viridiplantae</taxon>
        <taxon>Streptophyta</taxon>
        <taxon>Embryophyta</taxon>
        <taxon>Tracheophyta</taxon>
        <taxon>Spermatophyta</taxon>
        <taxon>Magnoliopsida</taxon>
        <taxon>Liliopsida</taxon>
        <taxon>Poales</taxon>
        <taxon>Cyperaceae</taxon>
        <taxon>Cyperoideae</taxon>
        <taxon>Rhynchosporeae</taxon>
        <taxon>Rhynchospora</taxon>
    </lineage>
</organism>
<keyword evidence="13" id="KW-1185">Reference proteome</keyword>
<keyword evidence="6 11" id="KW-0812">Transmembrane</keyword>
<comment type="function">
    <text evidence="11">Mediates both low-affinity uptake and efflux of sugar across the membrane.</text>
</comment>
<name>A0A9Q0CSH4_9POAL</name>
<feature type="transmembrane region" description="Helical" evidence="11">
    <location>
        <begin position="100"/>
        <end position="120"/>
    </location>
</feature>
<keyword evidence="9 11" id="KW-0472">Membrane</keyword>
<evidence type="ECO:0000256" key="5">
    <source>
        <dbReference type="ARBA" id="ARBA00022597"/>
    </source>
</evidence>
<reference evidence="12" key="1">
    <citation type="journal article" date="2022" name="Cell">
        <title>Repeat-based holocentromeres influence genome architecture and karyotype evolution.</title>
        <authorList>
            <person name="Hofstatter P.G."/>
            <person name="Thangavel G."/>
            <person name="Lux T."/>
            <person name="Neumann P."/>
            <person name="Vondrak T."/>
            <person name="Novak P."/>
            <person name="Zhang M."/>
            <person name="Costa L."/>
            <person name="Castellani M."/>
            <person name="Scott A."/>
            <person name="Toegelov H."/>
            <person name="Fuchs J."/>
            <person name="Mata-Sucre Y."/>
            <person name="Dias Y."/>
            <person name="Vanzela A.L.L."/>
            <person name="Huettel B."/>
            <person name="Almeida C.C.S."/>
            <person name="Simkova H."/>
            <person name="Souza G."/>
            <person name="Pedrosa-Harand A."/>
            <person name="Macas J."/>
            <person name="Mayer K.F.X."/>
            <person name="Houben A."/>
            <person name="Marques A."/>
        </authorList>
    </citation>
    <scope>NUCLEOTIDE SEQUENCE</scope>
    <source>
        <strain evidence="12">RhyBre1mFocal</strain>
    </source>
</reference>
<dbReference type="Proteomes" id="UP001151287">
    <property type="component" value="Unassembled WGS sequence"/>
</dbReference>
<comment type="similarity">
    <text evidence="2 11">Belongs to the SWEET sugar transporter family.</text>
</comment>
<gene>
    <name evidence="12" type="ORF">LUZ63_007866</name>
</gene>
<dbReference type="AlphaFoldDB" id="A0A9Q0CSH4"/>
<dbReference type="InterPro" id="IPR047664">
    <property type="entry name" value="SWEET"/>
</dbReference>
<dbReference type="OrthoDB" id="409725at2759"/>
<dbReference type="Pfam" id="PF03083">
    <property type="entry name" value="MtN3_slv"/>
    <property type="match status" value="2"/>
</dbReference>
<keyword evidence="3 11" id="KW-0813">Transport</keyword>
<keyword evidence="5 11" id="KW-0762">Sugar transport</keyword>
<proteinExistence type="inferred from homology"/>
<evidence type="ECO:0000313" key="13">
    <source>
        <dbReference type="Proteomes" id="UP001151287"/>
    </source>
</evidence>
<dbReference type="GO" id="GO:0051119">
    <property type="term" value="F:sugar transmembrane transporter activity"/>
    <property type="evidence" value="ECO:0007669"/>
    <property type="project" value="InterPro"/>
</dbReference>
<evidence type="ECO:0000256" key="1">
    <source>
        <dbReference type="ARBA" id="ARBA00004651"/>
    </source>
</evidence>